<evidence type="ECO:0000313" key="2">
    <source>
        <dbReference type="EMBL" id="MCF1713329.1"/>
    </source>
</evidence>
<accession>A0ABS9BE01</accession>
<dbReference type="EMBL" id="JAKEVY010000001">
    <property type="protein sequence ID" value="MCF1713329.1"/>
    <property type="molecule type" value="Genomic_DNA"/>
</dbReference>
<reference evidence="2 3" key="1">
    <citation type="submission" date="2022-01" db="EMBL/GenBank/DDBJ databases">
        <title>Flavihumibacter sp. nov., isolated from sediment of a river.</title>
        <authorList>
            <person name="Liu H."/>
        </authorList>
    </citation>
    <scope>NUCLEOTIDE SEQUENCE [LARGE SCALE GENOMIC DNA]</scope>
    <source>
        <strain evidence="2 3">RY-1</strain>
    </source>
</reference>
<organism evidence="2 3">
    <name type="scientific">Flavihumibacter fluminis</name>
    <dbReference type="NCBI Taxonomy" id="2909236"/>
    <lineage>
        <taxon>Bacteria</taxon>
        <taxon>Pseudomonadati</taxon>
        <taxon>Bacteroidota</taxon>
        <taxon>Chitinophagia</taxon>
        <taxon>Chitinophagales</taxon>
        <taxon>Chitinophagaceae</taxon>
        <taxon>Flavihumibacter</taxon>
    </lineage>
</organism>
<proteinExistence type="predicted"/>
<keyword evidence="3" id="KW-1185">Reference proteome</keyword>
<dbReference type="Proteomes" id="UP001200145">
    <property type="component" value="Unassembled WGS sequence"/>
</dbReference>
<evidence type="ECO:0000256" key="1">
    <source>
        <dbReference type="SAM" id="MobiDB-lite"/>
    </source>
</evidence>
<evidence type="ECO:0008006" key="4">
    <source>
        <dbReference type="Google" id="ProtNLM"/>
    </source>
</evidence>
<gene>
    <name evidence="2" type="ORF">L0U88_01645</name>
</gene>
<dbReference type="RefSeq" id="WP_234863862.1">
    <property type="nucleotide sequence ID" value="NZ_JAKEVY010000001.1"/>
</dbReference>
<comment type="caution">
    <text evidence="2">The sequence shown here is derived from an EMBL/GenBank/DDBJ whole genome shotgun (WGS) entry which is preliminary data.</text>
</comment>
<protein>
    <recommendedName>
        <fullName evidence="4">HTH HARE-type domain-containing protein</fullName>
    </recommendedName>
</protein>
<name>A0ABS9BE01_9BACT</name>
<feature type="region of interest" description="Disordered" evidence="1">
    <location>
        <begin position="57"/>
        <end position="85"/>
    </location>
</feature>
<evidence type="ECO:0000313" key="3">
    <source>
        <dbReference type="Proteomes" id="UP001200145"/>
    </source>
</evidence>
<sequence length="286" mass="32233">MSIKAIIKFLDDYLIRSGRQSIDPVEANALLEKSGLLRDSKDKPGKPLRDLLRKGQLPHAFQSGGKGSSWTIPHSTKRKTAPSNYPTVKMTTKTVVTTQPKQNTAATVDITQLKQNLEKARLKYKPDKVRYLLIAEAPPDSLDRFFYFENVHQHDYLFLGVAEALYPDLKYKFIASGRDSDIKLSILLKFQADGFYLLDLSELPLSLLNKDLGSQLPSLIEKIKQVANSDTKIILIKATVYDTAFNALRQHGLRNIIDSRIPFPGQGGQKLFQIEFKKALKAAQYL</sequence>